<feature type="transmembrane region" description="Helical" evidence="1">
    <location>
        <begin position="202"/>
        <end position="220"/>
    </location>
</feature>
<sequence>MDRGKFLAVTVLCAALSIPTIINAAVINFNDAPTHISGGESIGPIYSESGFNVSTKENAGVFSLWDGWQSNRGSSNGTTTGFVYNDLYDYEVHFRVSSNDDSAFSIQSIDLGEVFNENDSSYYRNGMNGIITGVRTDGSIVGMSLQLDGVSDGIGGVEDFETFSFDSDWTNLSYVDFDFTRDAIGYATYINFDNIVVSSVPIPPSLFLFGSGFIGLIGFARRKHNA</sequence>
<evidence type="ECO:0000256" key="1">
    <source>
        <dbReference type="SAM" id="Phobius"/>
    </source>
</evidence>
<gene>
    <name evidence="3" type="ORF">DIZ80_03275</name>
</gene>
<dbReference type="AlphaFoldDB" id="A0A370DHX6"/>
<reference evidence="3 4" key="1">
    <citation type="journal article" date="2018" name="ISME J.">
        <title>Endosymbiont genomes yield clues of tubeworm success.</title>
        <authorList>
            <person name="Li Y."/>
            <person name="Liles M.R."/>
            <person name="Halanych K.M."/>
        </authorList>
    </citation>
    <scope>NUCLEOTIDE SEQUENCE [LARGE SCALE GENOMIC DNA]</scope>
    <source>
        <strain evidence="3">A1464</strain>
    </source>
</reference>
<evidence type="ECO:0008006" key="5">
    <source>
        <dbReference type="Google" id="ProtNLM"/>
    </source>
</evidence>
<evidence type="ECO:0000256" key="2">
    <source>
        <dbReference type="SAM" id="SignalP"/>
    </source>
</evidence>
<keyword evidence="4" id="KW-1185">Reference proteome</keyword>
<proteinExistence type="predicted"/>
<keyword evidence="2" id="KW-0732">Signal</keyword>
<feature type="signal peptide" evidence="2">
    <location>
        <begin position="1"/>
        <end position="24"/>
    </location>
</feature>
<evidence type="ECO:0000313" key="3">
    <source>
        <dbReference type="EMBL" id="RDH84512.1"/>
    </source>
</evidence>
<feature type="chain" id="PRO_5016876205" description="PEP-CTERM protein-sorting domain-containing protein" evidence="2">
    <location>
        <begin position="25"/>
        <end position="226"/>
    </location>
</feature>
<name>A0A370DHX6_9GAMM</name>
<accession>A0A370DHX6</accession>
<keyword evidence="1" id="KW-0812">Transmembrane</keyword>
<comment type="caution">
    <text evidence="3">The sequence shown here is derived from an EMBL/GenBank/DDBJ whole genome shotgun (WGS) entry which is preliminary data.</text>
</comment>
<protein>
    <recommendedName>
        <fullName evidence="5">PEP-CTERM protein-sorting domain-containing protein</fullName>
    </recommendedName>
</protein>
<organism evidence="3 4">
    <name type="scientific">endosymbiont of Galathealinum brachiosum</name>
    <dbReference type="NCBI Taxonomy" id="2200906"/>
    <lineage>
        <taxon>Bacteria</taxon>
        <taxon>Pseudomonadati</taxon>
        <taxon>Pseudomonadota</taxon>
        <taxon>Gammaproteobacteria</taxon>
        <taxon>sulfur-oxidizing symbionts</taxon>
    </lineage>
</organism>
<evidence type="ECO:0000313" key="4">
    <source>
        <dbReference type="Proteomes" id="UP000254266"/>
    </source>
</evidence>
<dbReference type="Proteomes" id="UP000254266">
    <property type="component" value="Unassembled WGS sequence"/>
</dbReference>
<keyword evidence="1" id="KW-0472">Membrane</keyword>
<keyword evidence="1" id="KW-1133">Transmembrane helix</keyword>
<dbReference type="EMBL" id="QFXC01000007">
    <property type="protein sequence ID" value="RDH84512.1"/>
    <property type="molecule type" value="Genomic_DNA"/>
</dbReference>